<sequence length="390" mass="43578">PLSLTIVDFDTIEPSNMNRHLFLRDVDVGQSKAKCLERRVKALFPEVTVRGLDKDIMSLPLSFFRDFDIVYSTVDTVEARLHISDALYSLHQLCRVAVPLIDTAVVGLSGNVRIYAPSLTPCMRCNLELFTQSEDRVIEPLCTLAGRPRTTTHCILYARERVKDFDIRKPKHMAEVCSIAKEHAQKHQIAAPQDWNTEAERVLATGTPSLSCTGGVISSVAVRAGRDTLRRLRAEAKEIQIPKDHRELLPAFYMFVGDQGEHARWLPLAPDPLCTVCQTEGTTIYTAMPRVPQTDVSESMGKFLGRLSACINSESKCESPIVPERLTVYGISLDSDKHTLLYTRSPKALRAQCVEKFDTQKAETRVRILDSFDLLRVLVSPGEAAVVNLT</sequence>
<protein>
    <recommendedName>
        <fullName evidence="1">THIF-type NAD/FAD binding fold domain-containing protein</fullName>
    </recommendedName>
</protein>
<feature type="domain" description="THIF-type NAD/FAD binding fold" evidence="1">
    <location>
        <begin position="4"/>
        <end position="155"/>
    </location>
</feature>
<accession>A0A9K3D3H1</accession>
<dbReference type="Gene3D" id="3.40.50.720">
    <property type="entry name" value="NAD(P)-binding Rossmann-like Domain"/>
    <property type="match status" value="1"/>
</dbReference>
<dbReference type="GO" id="GO:0016779">
    <property type="term" value="F:nucleotidyltransferase activity"/>
    <property type="evidence" value="ECO:0007669"/>
    <property type="project" value="TreeGrafter"/>
</dbReference>
<dbReference type="GO" id="GO:0008641">
    <property type="term" value="F:ubiquitin-like modifier activating enzyme activity"/>
    <property type="evidence" value="ECO:0007669"/>
    <property type="project" value="InterPro"/>
</dbReference>
<dbReference type="InterPro" id="IPR045886">
    <property type="entry name" value="ThiF/MoeB/HesA"/>
</dbReference>
<keyword evidence="3" id="KW-1185">Reference proteome</keyword>
<proteinExistence type="predicted"/>
<evidence type="ECO:0000313" key="2">
    <source>
        <dbReference type="EMBL" id="GIQ87322.1"/>
    </source>
</evidence>
<evidence type="ECO:0000259" key="1">
    <source>
        <dbReference type="Pfam" id="PF00899"/>
    </source>
</evidence>
<evidence type="ECO:0000313" key="3">
    <source>
        <dbReference type="Proteomes" id="UP000265618"/>
    </source>
</evidence>
<dbReference type="OrthoDB" id="10255449at2759"/>
<dbReference type="EMBL" id="BDIP01003136">
    <property type="protein sequence ID" value="GIQ87322.1"/>
    <property type="molecule type" value="Genomic_DNA"/>
</dbReference>
<gene>
    <name evidence="2" type="ORF">KIPB_009334</name>
</gene>
<dbReference type="InterPro" id="IPR000594">
    <property type="entry name" value="ThiF_NAD_FAD-bd"/>
</dbReference>
<dbReference type="GO" id="GO:0032446">
    <property type="term" value="P:protein modification by small protein conjugation"/>
    <property type="evidence" value="ECO:0007669"/>
    <property type="project" value="TreeGrafter"/>
</dbReference>
<comment type="caution">
    <text evidence="2">The sequence shown here is derived from an EMBL/GenBank/DDBJ whole genome shotgun (WGS) entry which is preliminary data.</text>
</comment>
<dbReference type="SUPFAM" id="SSF69572">
    <property type="entry name" value="Activating enzymes of the ubiquitin-like proteins"/>
    <property type="match status" value="1"/>
</dbReference>
<dbReference type="PANTHER" id="PTHR10953:SF102">
    <property type="entry name" value="ADENYLYLTRANSFERASE AND SULFURTRANSFERASE MOCS3"/>
    <property type="match status" value="1"/>
</dbReference>
<dbReference type="AlphaFoldDB" id="A0A9K3D3H1"/>
<reference evidence="2 3" key="1">
    <citation type="journal article" date="2018" name="PLoS ONE">
        <title>The draft genome of Kipferlia bialata reveals reductive genome evolution in fornicate parasites.</title>
        <authorList>
            <person name="Tanifuji G."/>
            <person name="Takabayashi S."/>
            <person name="Kume K."/>
            <person name="Takagi M."/>
            <person name="Nakayama T."/>
            <person name="Kamikawa R."/>
            <person name="Inagaki Y."/>
            <person name="Hashimoto T."/>
        </authorList>
    </citation>
    <scope>NUCLEOTIDE SEQUENCE [LARGE SCALE GENOMIC DNA]</scope>
    <source>
        <strain evidence="2">NY0173</strain>
    </source>
</reference>
<dbReference type="GO" id="GO:0004792">
    <property type="term" value="F:thiosulfate-cyanide sulfurtransferase activity"/>
    <property type="evidence" value="ECO:0007669"/>
    <property type="project" value="TreeGrafter"/>
</dbReference>
<dbReference type="InterPro" id="IPR035985">
    <property type="entry name" value="Ubiquitin-activating_enz"/>
</dbReference>
<feature type="non-terminal residue" evidence="2">
    <location>
        <position position="1"/>
    </location>
</feature>
<dbReference type="Proteomes" id="UP000265618">
    <property type="component" value="Unassembled WGS sequence"/>
</dbReference>
<name>A0A9K3D3H1_9EUKA</name>
<dbReference type="Pfam" id="PF00899">
    <property type="entry name" value="ThiF"/>
    <property type="match status" value="1"/>
</dbReference>
<dbReference type="PANTHER" id="PTHR10953">
    <property type="entry name" value="UBIQUITIN-ACTIVATING ENZYME E1"/>
    <property type="match status" value="1"/>
</dbReference>
<organism evidence="2 3">
    <name type="scientific">Kipferlia bialata</name>
    <dbReference type="NCBI Taxonomy" id="797122"/>
    <lineage>
        <taxon>Eukaryota</taxon>
        <taxon>Metamonada</taxon>
        <taxon>Carpediemonas-like organisms</taxon>
        <taxon>Kipferlia</taxon>
    </lineage>
</organism>
<dbReference type="GO" id="GO:0005737">
    <property type="term" value="C:cytoplasm"/>
    <property type="evidence" value="ECO:0007669"/>
    <property type="project" value="TreeGrafter"/>
</dbReference>